<protein>
    <submittedName>
        <fullName evidence="2">Uncharacterized protein</fullName>
    </submittedName>
</protein>
<proteinExistence type="predicted"/>
<keyword evidence="1" id="KW-0472">Membrane</keyword>
<accession>A0A284VTY4</accession>
<reference evidence="3" key="1">
    <citation type="submission" date="2017-06" db="EMBL/GenBank/DDBJ databases">
        <authorList>
            <person name="Cremers G."/>
        </authorList>
    </citation>
    <scope>NUCLEOTIDE SEQUENCE [LARGE SCALE GENOMIC DNA]</scope>
</reference>
<dbReference type="AlphaFoldDB" id="A0A284VTY4"/>
<dbReference type="EMBL" id="FZMP01000229">
    <property type="protein sequence ID" value="SNQ62648.1"/>
    <property type="molecule type" value="Genomic_DNA"/>
</dbReference>
<keyword evidence="1" id="KW-0812">Transmembrane</keyword>
<evidence type="ECO:0000313" key="2">
    <source>
        <dbReference type="EMBL" id="SNQ62648.1"/>
    </source>
</evidence>
<gene>
    <name evidence="2" type="ORF">MNV_80049</name>
</gene>
<keyword evidence="1" id="KW-1133">Transmembrane helix</keyword>
<sequence>MVKHYLNIYKTTAIGAKNSKAISKAMEFHIGIRDTATVVAKVMPIEAFMAHTVRTLWSLVILPFWMFPFIQIL</sequence>
<keyword evidence="3" id="KW-1185">Reference proteome</keyword>
<feature type="transmembrane region" description="Helical" evidence="1">
    <location>
        <begin position="53"/>
        <end position="72"/>
    </location>
</feature>
<dbReference type="Proteomes" id="UP000218615">
    <property type="component" value="Unassembled WGS sequence"/>
</dbReference>
<evidence type="ECO:0000313" key="3">
    <source>
        <dbReference type="Proteomes" id="UP000218615"/>
    </source>
</evidence>
<organism evidence="2 3">
    <name type="scientific">Candidatus Methanoperedens nitratireducens</name>
    <dbReference type="NCBI Taxonomy" id="1392998"/>
    <lineage>
        <taxon>Archaea</taxon>
        <taxon>Methanobacteriati</taxon>
        <taxon>Methanobacteriota</taxon>
        <taxon>Stenosarchaea group</taxon>
        <taxon>Methanomicrobia</taxon>
        <taxon>Methanosarcinales</taxon>
        <taxon>ANME-2 cluster</taxon>
        <taxon>Candidatus Methanoperedentaceae</taxon>
        <taxon>Candidatus Methanoperedens</taxon>
    </lineage>
</organism>
<evidence type="ECO:0000256" key="1">
    <source>
        <dbReference type="SAM" id="Phobius"/>
    </source>
</evidence>
<name>A0A284VTY4_9EURY</name>